<evidence type="ECO:0000256" key="1">
    <source>
        <dbReference type="SAM" id="Phobius"/>
    </source>
</evidence>
<feature type="transmembrane region" description="Helical" evidence="1">
    <location>
        <begin position="447"/>
        <end position="465"/>
    </location>
</feature>
<evidence type="ECO:0000259" key="3">
    <source>
        <dbReference type="Pfam" id="PF14402"/>
    </source>
</evidence>
<dbReference type="Proteomes" id="UP000557872">
    <property type="component" value="Unassembled WGS sequence"/>
</dbReference>
<dbReference type="RefSeq" id="WP_178934886.1">
    <property type="nucleotide sequence ID" value="NZ_JACBAZ010000016.1"/>
</dbReference>
<gene>
    <name evidence="4" type="ORF">HW115_18440</name>
</gene>
<keyword evidence="1" id="KW-1133">Transmembrane helix</keyword>
<comment type="caution">
    <text evidence="4">The sequence shown here is derived from an EMBL/GenBank/DDBJ whole genome shotgun (WGS) entry which is preliminary data.</text>
</comment>
<evidence type="ECO:0000313" key="5">
    <source>
        <dbReference type="Proteomes" id="UP000557872"/>
    </source>
</evidence>
<dbReference type="EMBL" id="JACBAZ010000016">
    <property type="protein sequence ID" value="NWK57604.1"/>
    <property type="molecule type" value="Genomic_DNA"/>
</dbReference>
<feature type="domain" description="Inactive transglutaminase fused to 7 transmembrane helices" evidence="2">
    <location>
        <begin position="24"/>
        <end position="187"/>
    </location>
</feature>
<protein>
    <submittedName>
        <fullName evidence="4">UUP1 family membrane protein</fullName>
    </submittedName>
</protein>
<accession>A0A851GTI2</accession>
<organism evidence="4 5">
    <name type="scientific">Oceaniferula marina</name>
    <dbReference type="NCBI Taxonomy" id="2748318"/>
    <lineage>
        <taxon>Bacteria</taxon>
        <taxon>Pseudomonadati</taxon>
        <taxon>Verrucomicrobiota</taxon>
        <taxon>Verrucomicrobiia</taxon>
        <taxon>Verrucomicrobiales</taxon>
        <taxon>Verrucomicrobiaceae</taxon>
        <taxon>Oceaniferula</taxon>
    </lineage>
</organism>
<sequence>MKTKTQLRVIIILLITIGLGAAIYKIQVLGFSLSPQAKVDTWTIEAKVTFTANGGPVTVRLNEADNTANMAVLNHESVGSDFKRQIETLEKGERNLVWSKDDAKGEQVLYYRVSAYRKDNSSHAKAIPAEDADASDIIFSGAAKEAAKLMVDRAKQQGKGTPLAVTQSIIKQLNLSDKAHLEMLRKNKSGTGSHLDLVRDMLTKAGVHAAKVKVLFLDDDNRKQKLSSLLEIFDGKSWQLIDPKTASVKTEDNYILWQTGEGATFEVEGGKNSSLSFSVNAGRMMAGRAAVMAGKNSGAALIDFSIYSLPLAEQNTFKLLLLIPLGALVVVILRNLVGIQTSGTFMPILIALTFLQTSLTWGLILFLVVVSVGLVMRSYLSHLNLLLVPRISAVLVFVIVIFVAISVFSIKMDFEQGLRVTFFPMIIISWTIERMSVLWEEEGPRDVLIQGGGSLFTACIIYLVMTNKFLGHLTYSFPELLLVLLAVILIIGSYSGYRLSELRRFEPMTKEH</sequence>
<keyword evidence="1" id="KW-0812">Transmembrane</keyword>
<keyword evidence="1" id="KW-0472">Membrane</keyword>
<dbReference type="InterPro" id="IPR025840">
    <property type="entry name" value="7TM_transglut"/>
</dbReference>
<feature type="transmembrane region" description="Helical" evidence="1">
    <location>
        <begin position="349"/>
        <end position="375"/>
    </location>
</feature>
<feature type="transmembrane region" description="Helical" evidence="1">
    <location>
        <begin position="387"/>
        <end position="410"/>
    </location>
</feature>
<reference evidence="4 5" key="1">
    <citation type="submission" date="2020-07" db="EMBL/GenBank/DDBJ databases">
        <title>Roseicoccus Jingziensis gen. nov., sp. nov., isolated from coastal seawater.</title>
        <authorList>
            <person name="Feng X."/>
        </authorList>
    </citation>
    <scope>NUCLEOTIDE SEQUENCE [LARGE SCALE GENOMIC DNA]</scope>
    <source>
        <strain evidence="4 5">N1E253</strain>
    </source>
</reference>
<dbReference type="AlphaFoldDB" id="A0A851GTI2"/>
<evidence type="ECO:0000259" key="2">
    <source>
        <dbReference type="Pfam" id="PF14400"/>
    </source>
</evidence>
<evidence type="ECO:0000313" key="4">
    <source>
        <dbReference type="EMBL" id="NWK57604.1"/>
    </source>
</evidence>
<keyword evidence="5" id="KW-1185">Reference proteome</keyword>
<feature type="domain" description="7 transmembrane helices usually fused to an inactive transglutaminase" evidence="3">
    <location>
        <begin position="264"/>
        <end position="508"/>
    </location>
</feature>
<name>A0A851GTI2_9BACT</name>
<feature type="transmembrane region" description="Helical" evidence="1">
    <location>
        <begin position="319"/>
        <end position="337"/>
    </location>
</feature>
<dbReference type="Pfam" id="PF14402">
    <property type="entry name" value="7TM_transglut"/>
    <property type="match status" value="1"/>
</dbReference>
<feature type="transmembrane region" description="Helical" evidence="1">
    <location>
        <begin position="477"/>
        <end position="497"/>
    </location>
</feature>
<proteinExistence type="predicted"/>
<feature type="transmembrane region" description="Helical" evidence="1">
    <location>
        <begin position="7"/>
        <end position="26"/>
    </location>
</feature>
<dbReference type="InterPro" id="IPR025838">
    <property type="entry name" value="Transglut_i_TM"/>
</dbReference>
<dbReference type="Pfam" id="PF14400">
    <property type="entry name" value="Transglut_i_TM"/>
    <property type="match status" value="1"/>
</dbReference>
<feature type="transmembrane region" description="Helical" evidence="1">
    <location>
        <begin position="417"/>
        <end position="435"/>
    </location>
</feature>